<proteinExistence type="predicted"/>
<comment type="caution">
    <text evidence="7">The sequence shown here is derived from an EMBL/GenBank/DDBJ whole genome shotgun (WGS) entry which is preliminary data.</text>
</comment>
<name>A0A8J7R3J4_9HYPH</name>
<evidence type="ECO:0000259" key="5">
    <source>
        <dbReference type="Pfam" id="PF07992"/>
    </source>
</evidence>
<evidence type="ECO:0000256" key="3">
    <source>
        <dbReference type="ARBA" id="ARBA00022827"/>
    </source>
</evidence>
<evidence type="ECO:0000256" key="1">
    <source>
        <dbReference type="ARBA" id="ARBA00001974"/>
    </source>
</evidence>
<dbReference type="GO" id="GO:0005737">
    <property type="term" value="C:cytoplasm"/>
    <property type="evidence" value="ECO:0007669"/>
    <property type="project" value="TreeGrafter"/>
</dbReference>
<dbReference type="PANTHER" id="PTHR43557:SF2">
    <property type="entry name" value="RIESKE DOMAIN-CONTAINING PROTEIN-RELATED"/>
    <property type="match status" value="1"/>
</dbReference>
<evidence type="ECO:0000256" key="2">
    <source>
        <dbReference type="ARBA" id="ARBA00022630"/>
    </source>
</evidence>
<protein>
    <submittedName>
        <fullName evidence="7">FAD-dependent oxidoreductase</fullName>
    </submittedName>
</protein>
<dbReference type="Pfam" id="PF07992">
    <property type="entry name" value="Pyr_redox_2"/>
    <property type="match status" value="1"/>
</dbReference>
<dbReference type="InterPro" id="IPR016156">
    <property type="entry name" value="FAD/NAD-linked_Rdtase_dimer_sf"/>
</dbReference>
<reference evidence="7" key="1">
    <citation type="submission" date="2021-03" db="EMBL/GenBank/DDBJ databases">
        <title>Genome sequencing and assembly of Tianweitania sediminis.</title>
        <authorList>
            <person name="Chhetri G."/>
        </authorList>
    </citation>
    <scope>NUCLEOTIDE SEQUENCE</scope>
    <source>
        <strain evidence="7">Z8</strain>
    </source>
</reference>
<keyword evidence="8" id="KW-1185">Reference proteome</keyword>
<dbReference type="EMBL" id="JAGIYY010000003">
    <property type="protein sequence ID" value="MBP0439525.1"/>
    <property type="molecule type" value="Genomic_DNA"/>
</dbReference>
<evidence type="ECO:0000313" key="7">
    <source>
        <dbReference type="EMBL" id="MBP0439525.1"/>
    </source>
</evidence>
<dbReference type="InterPro" id="IPR050446">
    <property type="entry name" value="FAD-oxidoreductase/Apoptosis"/>
</dbReference>
<dbReference type="GO" id="GO:0016651">
    <property type="term" value="F:oxidoreductase activity, acting on NAD(P)H"/>
    <property type="evidence" value="ECO:0007669"/>
    <property type="project" value="TreeGrafter"/>
</dbReference>
<evidence type="ECO:0000313" key="8">
    <source>
        <dbReference type="Proteomes" id="UP000666240"/>
    </source>
</evidence>
<keyword evidence="3" id="KW-0274">FAD</keyword>
<comment type="cofactor">
    <cofactor evidence="1">
        <name>FAD</name>
        <dbReference type="ChEBI" id="CHEBI:57692"/>
    </cofactor>
</comment>
<dbReference type="PRINTS" id="PR00368">
    <property type="entry name" value="FADPNR"/>
</dbReference>
<keyword evidence="2" id="KW-0285">Flavoprotein</keyword>
<dbReference type="InterPro" id="IPR036188">
    <property type="entry name" value="FAD/NAD-bd_sf"/>
</dbReference>
<dbReference type="Pfam" id="PF14759">
    <property type="entry name" value="Reductase_C"/>
    <property type="match status" value="1"/>
</dbReference>
<dbReference type="SUPFAM" id="SSF55424">
    <property type="entry name" value="FAD/NAD-linked reductases, dimerisation (C-terminal) domain"/>
    <property type="match status" value="1"/>
</dbReference>
<keyword evidence="4" id="KW-0560">Oxidoreductase</keyword>
<accession>A0A8J7R3J4</accession>
<dbReference type="PRINTS" id="PR00411">
    <property type="entry name" value="PNDRDTASEI"/>
</dbReference>
<dbReference type="InterPro" id="IPR023753">
    <property type="entry name" value="FAD/NAD-binding_dom"/>
</dbReference>
<dbReference type="AlphaFoldDB" id="A0A8J7R3J4"/>
<dbReference type="Gene3D" id="3.30.390.30">
    <property type="match status" value="1"/>
</dbReference>
<gene>
    <name evidence="7" type="ORF">J5Y06_12760</name>
</gene>
<dbReference type="InterPro" id="IPR028202">
    <property type="entry name" value="Reductase_C"/>
</dbReference>
<sequence>MSGIVIIGTGEAGVGTAVALRTKGYQGDITLVGDEPHLPYRRPPLSKEFLKGDALPETLMLRPDAFFASSRIDLRTGVHAHSIDRPGKKVRLDGGETLSYEHLVLATGARNNVLSVPGHDLDGVFGLRTLDDASRLRARLIEGQSIAIVGAGFIGLEMAAAARSAGMQVHVIEAAGRVMGRAVSTEISTFFAEAHAAAGTQILLGTQVTALRGNQGKVAEVVLSDGRFIPATTVLVGIGVTPNVDLAEAAGLVVANGIVVDACLLTADPAISAIGDCARFPSAHTGDLLRVESVQNANDQSKLVANRVVTGETAPYQSLPWFWSYQGPLRLQIAGITTGYDSTVVTGDRAAGAFSVYCFRHGRLLGVESVNKPADHVAARRILERGLLLSPDEVSRADFDPKAFALGAEASAPR</sequence>
<evidence type="ECO:0000259" key="6">
    <source>
        <dbReference type="Pfam" id="PF14759"/>
    </source>
</evidence>
<feature type="domain" description="Reductase C-terminal" evidence="6">
    <location>
        <begin position="321"/>
        <end position="402"/>
    </location>
</feature>
<dbReference type="PANTHER" id="PTHR43557">
    <property type="entry name" value="APOPTOSIS-INDUCING FACTOR 1"/>
    <property type="match status" value="1"/>
</dbReference>
<dbReference type="Proteomes" id="UP000666240">
    <property type="component" value="Unassembled WGS sequence"/>
</dbReference>
<feature type="domain" description="FAD/NAD(P)-binding" evidence="5">
    <location>
        <begin position="4"/>
        <end position="300"/>
    </location>
</feature>
<dbReference type="RefSeq" id="WP_209335518.1">
    <property type="nucleotide sequence ID" value="NZ_JAGIYY010000003.1"/>
</dbReference>
<dbReference type="Gene3D" id="3.50.50.60">
    <property type="entry name" value="FAD/NAD(P)-binding domain"/>
    <property type="match status" value="2"/>
</dbReference>
<dbReference type="SUPFAM" id="SSF51905">
    <property type="entry name" value="FAD/NAD(P)-binding domain"/>
    <property type="match status" value="2"/>
</dbReference>
<evidence type="ECO:0000256" key="4">
    <source>
        <dbReference type="ARBA" id="ARBA00023002"/>
    </source>
</evidence>
<organism evidence="7 8">
    <name type="scientific">Tianweitania sediminis</name>
    <dbReference type="NCBI Taxonomy" id="1502156"/>
    <lineage>
        <taxon>Bacteria</taxon>
        <taxon>Pseudomonadati</taxon>
        <taxon>Pseudomonadota</taxon>
        <taxon>Alphaproteobacteria</taxon>
        <taxon>Hyphomicrobiales</taxon>
        <taxon>Phyllobacteriaceae</taxon>
        <taxon>Tianweitania</taxon>
    </lineage>
</organism>